<evidence type="ECO:0000259" key="1">
    <source>
        <dbReference type="Pfam" id="PF00534"/>
    </source>
</evidence>
<dbReference type="PANTHER" id="PTHR46656">
    <property type="entry name" value="PUTATIVE-RELATED"/>
    <property type="match status" value="1"/>
</dbReference>
<dbReference type="Gene3D" id="3.40.50.2000">
    <property type="entry name" value="Glycogen Phosphorylase B"/>
    <property type="match status" value="1"/>
</dbReference>
<dbReference type="Pfam" id="PF00534">
    <property type="entry name" value="Glycos_transf_1"/>
    <property type="match status" value="1"/>
</dbReference>
<dbReference type="EMBL" id="LSFN01000013">
    <property type="protein sequence ID" value="OAB75060.1"/>
    <property type="molecule type" value="Genomic_DNA"/>
</dbReference>
<accession>A0A167E2H9</accession>
<sequence>MISVVFNISNKLYLVLYKFGILTKPVLKRIFPSSLIQRTKKRLLKSAFPIDNNKKGFSNNEVLYIEGVNLLGYARAEMGIGESCRIAAKSMDAVDLSFGILNFTGTNSARMSDLTWAKKEISEPIYNVNIFHINAEQMIEVYAHYGNTIFQNRYNIGYWHWELPDFPDEWQESFSLVDEIWAPSTFVVDSIAMKSPVPVVKIPHSIEVNINEIRDRAYFNLPERTFLFLSMYDLKSYQQRKNPQASIKSFQLAFQPDDVSVGLVIKVNSATRPSQELDELYSLIGNYKNVYLIEKTLSRNDTNALIFVTDSYISLHRSEGFGLGLAEAMYLGKPVIGTNWSSNTDFMDHSNSCLVDYNLIKLNHNHGPYKAYQHWADPDVEHASRYMRKLCEDRNFYKEISLKGEQDIKRNYSPQVIGEMIEKRLQYINLWKFGG</sequence>
<reference evidence="2 3" key="1">
    <citation type="submission" date="2016-02" db="EMBL/GenBank/DDBJ databases">
        <title>Paenibacillus sp. LPB0068, isolated from Crassostrea gigas.</title>
        <authorList>
            <person name="Shin S.-K."/>
            <person name="Yi H."/>
        </authorList>
    </citation>
    <scope>NUCLEOTIDE SEQUENCE [LARGE SCALE GENOMIC DNA]</scope>
    <source>
        <strain evidence="2 3">LPB0068</strain>
    </source>
</reference>
<dbReference type="OrthoDB" id="440232at2"/>
<evidence type="ECO:0000313" key="2">
    <source>
        <dbReference type="EMBL" id="OAB75060.1"/>
    </source>
</evidence>
<protein>
    <submittedName>
        <fullName evidence="2">Glycosyl transferase family 1</fullName>
    </submittedName>
</protein>
<dbReference type="KEGG" id="pcx:LPB68_14460"/>
<dbReference type="SUPFAM" id="SSF53756">
    <property type="entry name" value="UDP-Glycosyltransferase/glycogen phosphorylase"/>
    <property type="match status" value="1"/>
</dbReference>
<dbReference type="AlphaFoldDB" id="A0A167E2H9"/>
<proteinExistence type="predicted"/>
<keyword evidence="3" id="KW-1185">Reference proteome</keyword>
<dbReference type="STRING" id="1763538.LPB68_14460"/>
<gene>
    <name evidence="2" type="ORF">PNBC_09475</name>
</gene>
<dbReference type="Proteomes" id="UP000077134">
    <property type="component" value="Unassembled WGS sequence"/>
</dbReference>
<dbReference type="InterPro" id="IPR001296">
    <property type="entry name" value="Glyco_trans_1"/>
</dbReference>
<keyword evidence="2" id="KW-0808">Transferase</keyword>
<comment type="caution">
    <text evidence="2">The sequence shown here is derived from an EMBL/GenBank/DDBJ whole genome shotgun (WGS) entry which is preliminary data.</text>
</comment>
<name>A0A167E2H9_9BACL</name>
<dbReference type="GO" id="GO:0016757">
    <property type="term" value="F:glycosyltransferase activity"/>
    <property type="evidence" value="ECO:0007669"/>
    <property type="project" value="InterPro"/>
</dbReference>
<evidence type="ECO:0000313" key="3">
    <source>
        <dbReference type="Proteomes" id="UP000077134"/>
    </source>
</evidence>
<feature type="domain" description="Glycosyl transferase family 1" evidence="1">
    <location>
        <begin position="238"/>
        <end position="349"/>
    </location>
</feature>
<organism evidence="2 3">
    <name type="scientific">Paenibacillus crassostreae</name>
    <dbReference type="NCBI Taxonomy" id="1763538"/>
    <lineage>
        <taxon>Bacteria</taxon>
        <taxon>Bacillati</taxon>
        <taxon>Bacillota</taxon>
        <taxon>Bacilli</taxon>
        <taxon>Bacillales</taxon>
        <taxon>Paenibacillaceae</taxon>
        <taxon>Paenibacillus</taxon>
    </lineage>
</organism>
<dbReference type="PANTHER" id="PTHR46656:SF3">
    <property type="entry name" value="PUTATIVE-RELATED"/>
    <property type="match status" value="1"/>
</dbReference>